<dbReference type="RefSeq" id="WP_168804954.1">
    <property type="nucleotide sequence ID" value="NZ_CP051205.1"/>
</dbReference>
<reference evidence="4" key="1">
    <citation type="submission" date="2020-04" db="EMBL/GenBank/DDBJ databases">
        <authorList>
            <person name="Kittiwongwattana C."/>
        </authorList>
    </citation>
    <scope>NUCLEOTIDE SEQUENCE [LARGE SCALE GENOMIC DNA]</scope>
    <source>
        <strain evidence="4">1310</strain>
    </source>
</reference>
<dbReference type="Proteomes" id="UP000502421">
    <property type="component" value="Chromosome"/>
</dbReference>
<dbReference type="PROSITE" id="PS51762">
    <property type="entry name" value="GH16_2"/>
    <property type="match status" value="1"/>
</dbReference>
<dbReference type="Pfam" id="PF00722">
    <property type="entry name" value="Glyco_hydro_16"/>
    <property type="match status" value="1"/>
</dbReference>
<keyword evidence="3" id="KW-0378">Hydrolase</keyword>
<evidence type="ECO:0000313" key="3">
    <source>
        <dbReference type="EMBL" id="QJB32608.1"/>
    </source>
</evidence>
<dbReference type="InterPro" id="IPR013320">
    <property type="entry name" value="ConA-like_dom_sf"/>
</dbReference>
<dbReference type="Gene3D" id="2.60.120.200">
    <property type="match status" value="1"/>
</dbReference>
<proteinExistence type="inferred from homology"/>
<dbReference type="InterPro" id="IPR050546">
    <property type="entry name" value="Glycosyl_Hydrlase_16"/>
</dbReference>
<evidence type="ECO:0000313" key="4">
    <source>
        <dbReference type="Proteomes" id="UP000502421"/>
    </source>
</evidence>
<name>A0AAE6ZH15_9BACT</name>
<dbReference type="InterPro" id="IPR000757">
    <property type="entry name" value="Beta-glucanase-like"/>
</dbReference>
<feature type="domain" description="GH16" evidence="2">
    <location>
        <begin position="14"/>
        <end position="275"/>
    </location>
</feature>
<dbReference type="CDD" id="cd08023">
    <property type="entry name" value="GH16_laminarinase_like"/>
    <property type="match status" value="1"/>
</dbReference>
<evidence type="ECO:0000259" key="2">
    <source>
        <dbReference type="PROSITE" id="PS51762"/>
    </source>
</evidence>
<dbReference type="PANTHER" id="PTHR10963">
    <property type="entry name" value="GLYCOSYL HYDROLASE-RELATED"/>
    <property type="match status" value="1"/>
</dbReference>
<dbReference type="EMBL" id="CP051205">
    <property type="protein sequence ID" value="QJB32608.1"/>
    <property type="molecule type" value="Genomic_DNA"/>
</dbReference>
<protein>
    <submittedName>
        <fullName evidence="3">Glycoside hydrolase family 16 protein</fullName>
    </submittedName>
</protein>
<dbReference type="PANTHER" id="PTHR10963:SF55">
    <property type="entry name" value="GLYCOSIDE HYDROLASE FAMILY 16 PROTEIN"/>
    <property type="match status" value="1"/>
</dbReference>
<gene>
    <name evidence="3" type="ORF">HF329_15280</name>
</gene>
<comment type="similarity">
    <text evidence="1">Belongs to the glycosyl hydrolase 16 family.</text>
</comment>
<accession>A0AAE6ZH15</accession>
<dbReference type="KEGG" id="coy:HF329_15280"/>
<organism evidence="3 4">
    <name type="scientific">Chitinophaga oryzae</name>
    <dbReference type="NCBI Taxonomy" id="2725414"/>
    <lineage>
        <taxon>Bacteria</taxon>
        <taxon>Pseudomonadati</taxon>
        <taxon>Bacteroidota</taxon>
        <taxon>Chitinophagia</taxon>
        <taxon>Chitinophagales</taxon>
        <taxon>Chitinophagaceae</taxon>
        <taxon>Chitinophaga</taxon>
    </lineage>
</organism>
<dbReference type="GO" id="GO:0005975">
    <property type="term" value="P:carbohydrate metabolic process"/>
    <property type="evidence" value="ECO:0007669"/>
    <property type="project" value="InterPro"/>
</dbReference>
<dbReference type="GO" id="GO:0004553">
    <property type="term" value="F:hydrolase activity, hydrolyzing O-glycosyl compounds"/>
    <property type="evidence" value="ECO:0007669"/>
    <property type="project" value="InterPro"/>
</dbReference>
<dbReference type="AlphaFoldDB" id="A0AAE6ZH15"/>
<evidence type="ECO:0000256" key="1">
    <source>
        <dbReference type="ARBA" id="ARBA00006865"/>
    </source>
</evidence>
<dbReference type="SUPFAM" id="SSF49899">
    <property type="entry name" value="Concanavalin A-like lectins/glucanases"/>
    <property type="match status" value="1"/>
</dbReference>
<dbReference type="PROSITE" id="PS51257">
    <property type="entry name" value="PROKAR_LIPOPROTEIN"/>
    <property type="match status" value="1"/>
</dbReference>
<sequence>MKYMFLCTALLAGLSACNTTRPATGAQQHLYIQPEGRSPQSWKLVWEDNFNGPTLDTTKWTRIPRNNADWGKHMTSDDRCYDLKDGKLYLRGINNPDTAKDPRPFLTGGIYSKGKFAFQYGKIEIRAKLECAQGAWPAIWMLAEKDKYGAYPRNGEIDIMEHLNYDSIIYQTTHSYYTLDLKQTEKPPHSGKAALRNGEFNVFGVSWYPDKIVFLLNGKETFTYPRVEGVDPSQWPYDQPFYLLIDQQLGGNWVGKVNPKDLPVQMIVDWVKVYQ</sequence>